<protein>
    <recommendedName>
        <fullName evidence="1">Peptidoglycan binding-like domain-containing protein</fullName>
    </recommendedName>
</protein>
<evidence type="ECO:0000313" key="3">
    <source>
        <dbReference type="Proteomes" id="UP001239909"/>
    </source>
</evidence>
<dbReference type="SUPFAM" id="SSF47090">
    <property type="entry name" value="PGBD-like"/>
    <property type="match status" value="1"/>
</dbReference>
<sequence>MSILKIGSKGQPVLNLQKALIDLKIRPRPKATGTFDTVTEDAVRAFQKTHRMKRDGKVGTKTAARIRAAVEQARRPIQMSVPDYAPIMKHTEQSYEKVRKDWMKTLAMVKRHDNPVLNLLGDEYRYYFTLFEKQHGDWRKFAKKVGIEQAGYDKTIDTDPWSAREHVKRCRDFHRKASAANNARDGAAEFKKMADPKVKGMLAELAR</sequence>
<evidence type="ECO:0000313" key="2">
    <source>
        <dbReference type="EMBL" id="GMG84711.1"/>
    </source>
</evidence>
<reference evidence="2 3" key="1">
    <citation type="submission" date="2023-04" db="EMBL/GenBank/DDBJ databases">
        <title>Marinoamorphus aggregata gen. nov., sp. Nov., isolate from tissue of brittle star Ophioplocus japonicus.</title>
        <authorList>
            <person name="Kawano K."/>
            <person name="Sawayama S."/>
            <person name="Nakagawa S."/>
        </authorList>
    </citation>
    <scope>NUCLEOTIDE SEQUENCE [LARGE SCALE GENOMIC DNA]</scope>
    <source>
        <strain evidence="2 3">NKW23</strain>
    </source>
</reference>
<name>A0ABQ6LS79_9RHOB</name>
<dbReference type="InterPro" id="IPR036366">
    <property type="entry name" value="PGBDSf"/>
</dbReference>
<organism evidence="2 3">
    <name type="scientific">Paralimibaculum aggregatum</name>
    <dbReference type="NCBI Taxonomy" id="3036245"/>
    <lineage>
        <taxon>Bacteria</taxon>
        <taxon>Pseudomonadati</taxon>
        <taxon>Pseudomonadota</taxon>
        <taxon>Alphaproteobacteria</taxon>
        <taxon>Rhodobacterales</taxon>
        <taxon>Paracoccaceae</taxon>
        <taxon>Paralimibaculum</taxon>
    </lineage>
</organism>
<accession>A0ABQ6LS79</accession>
<dbReference type="Gene3D" id="1.10.101.10">
    <property type="entry name" value="PGBD-like superfamily/PGBD"/>
    <property type="match status" value="1"/>
</dbReference>
<dbReference type="InterPro" id="IPR036365">
    <property type="entry name" value="PGBD-like_sf"/>
</dbReference>
<dbReference type="EMBL" id="BSYI01000041">
    <property type="protein sequence ID" value="GMG84711.1"/>
    <property type="molecule type" value="Genomic_DNA"/>
</dbReference>
<keyword evidence="3" id="KW-1185">Reference proteome</keyword>
<proteinExistence type="predicted"/>
<evidence type="ECO:0000259" key="1">
    <source>
        <dbReference type="Pfam" id="PF01471"/>
    </source>
</evidence>
<dbReference type="Proteomes" id="UP001239909">
    <property type="component" value="Unassembled WGS sequence"/>
</dbReference>
<dbReference type="InterPro" id="IPR002477">
    <property type="entry name" value="Peptidoglycan-bd-like"/>
</dbReference>
<dbReference type="Pfam" id="PF01471">
    <property type="entry name" value="PG_binding_1"/>
    <property type="match status" value="1"/>
</dbReference>
<gene>
    <name evidence="2" type="ORF">LNKW23_39270</name>
</gene>
<dbReference type="RefSeq" id="WP_285673806.1">
    <property type="nucleotide sequence ID" value="NZ_BSYI01000041.1"/>
</dbReference>
<comment type="caution">
    <text evidence="2">The sequence shown here is derived from an EMBL/GenBank/DDBJ whole genome shotgun (WGS) entry which is preliminary data.</text>
</comment>
<feature type="domain" description="Peptidoglycan binding-like" evidence="1">
    <location>
        <begin position="10"/>
        <end position="65"/>
    </location>
</feature>